<feature type="domain" description="NADH:ubiquinone oxidoreductase-like 20kDa subunit" evidence="4">
    <location>
        <begin position="17"/>
        <end position="153"/>
    </location>
</feature>
<name>A0A5K7YP20_9BACT</name>
<gene>
    <name evidence="5" type="ORF">DSCA_35390</name>
</gene>
<dbReference type="PANTHER" id="PTHR42845:SF2">
    <property type="entry name" value="F420-NON-REDUCING HYDROGENASE VHU SUBUNIT G"/>
    <property type="match status" value="1"/>
</dbReference>
<dbReference type="InterPro" id="IPR006137">
    <property type="entry name" value="NADH_UbQ_OxRdtase-like_20kDa"/>
</dbReference>
<dbReference type="GO" id="GO:0051536">
    <property type="term" value="F:iron-sulfur cluster binding"/>
    <property type="evidence" value="ECO:0007669"/>
    <property type="project" value="InterPro"/>
</dbReference>
<evidence type="ECO:0000256" key="2">
    <source>
        <dbReference type="ARBA" id="ARBA00022764"/>
    </source>
</evidence>
<accession>A0A5K7YP20</accession>
<evidence type="ECO:0000256" key="3">
    <source>
        <dbReference type="ARBA" id="ARBA00023002"/>
    </source>
</evidence>
<dbReference type="InterPro" id="IPR037024">
    <property type="entry name" value="NiFe_Hase_small_N_sf"/>
</dbReference>
<dbReference type="Gene3D" id="3.40.50.700">
    <property type="entry name" value="NADH:ubiquinone oxidoreductase-like, 20kDa subunit"/>
    <property type="match status" value="1"/>
</dbReference>
<dbReference type="GO" id="GO:0016491">
    <property type="term" value="F:oxidoreductase activity"/>
    <property type="evidence" value="ECO:0007669"/>
    <property type="project" value="UniProtKB-KW"/>
</dbReference>
<evidence type="ECO:0000259" key="4">
    <source>
        <dbReference type="Pfam" id="PF01058"/>
    </source>
</evidence>
<proteinExistence type="predicted"/>
<evidence type="ECO:0000256" key="1">
    <source>
        <dbReference type="ARBA" id="ARBA00004418"/>
    </source>
</evidence>
<dbReference type="RefSeq" id="WP_155317628.1">
    <property type="nucleotide sequence ID" value="NZ_AP021874.1"/>
</dbReference>
<comment type="subcellular location">
    <subcellularLocation>
        <location evidence="1">Periplasm</location>
    </subcellularLocation>
</comment>
<dbReference type="OrthoDB" id="9787729at2"/>
<dbReference type="KEGG" id="dalk:DSCA_35390"/>
<organism evidence="5 6">
    <name type="scientific">Desulfosarcina alkanivorans</name>
    <dbReference type="NCBI Taxonomy" id="571177"/>
    <lineage>
        <taxon>Bacteria</taxon>
        <taxon>Pseudomonadati</taxon>
        <taxon>Thermodesulfobacteriota</taxon>
        <taxon>Desulfobacteria</taxon>
        <taxon>Desulfobacterales</taxon>
        <taxon>Desulfosarcinaceae</taxon>
        <taxon>Desulfosarcina</taxon>
    </lineage>
</organism>
<dbReference type="Pfam" id="PF01058">
    <property type="entry name" value="Oxidored_q6"/>
    <property type="match status" value="1"/>
</dbReference>
<keyword evidence="3" id="KW-0560">Oxidoreductase</keyword>
<protein>
    <submittedName>
        <fullName evidence="5">Oxidoreductase</fullName>
    </submittedName>
</protein>
<keyword evidence="2" id="KW-0574">Periplasm</keyword>
<evidence type="ECO:0000313" key="5">
    <source>
        <dbReference type="EMBL" id="BBO69609.1"/>
    </source>
</evidence>
<dbReference type="InterPro" id="IPR051349">
    <property type="entry name" value="Hydrogenase_assoc-protein"/>
</dbReference>
<dbReference type="AlphaFoldDB" id="A0A5K7YP20"/>
<dbReference type="GO" id="GO:0042597">
    <property type="term" value="C:periplasmic space"/>
    <property type="evidence" value="ECO:0007669"/>
    <property type="project" value="UniProtKB-SubCell"/>
</dbReference>
<evidence type="ECO:0000313" key="6">
    <source>
        <dbReference type="Proteomes" id="UP000427906"/>
    </source>
</evidence>
<dbReference type="EMBL" id="AP021874">
    <property type="protein sequence ID" value="BBO69609.1"/>
    <property type="molecule type" value="Genomic_DNA"/>
</dbReference>
<dbReference type="Proteomes" id="UP000427906">
    <property type="component" value="Chromosome"/>
</dbReference>
<dbReference type="PANTHER" id="PTHR42845">
    <property type="entry name" value="COENZYME F420-REDUCING HYDROGENASE, GAMMA SUBUNIT"/>
    <property type="match status" value="1"/>
</dbReference>
<reference evidence="5 6" key="1">
    <citation type="submission" date="2019-11" db="EMBL/GenBank/DDBJ databases">
        <title>Comparative genomics of hydrocarbon-degrading Desulfosarcina strains.</title>
        <authorList>
            <person name="Watanabe M."/>
            <person name="Kojima H."/>
            <person name="Fukui M."/>
        </authorList>
    </citation>
    <scope>NUCLEOTIDE SEQUENCE [LARGE SCALE GENOMIC DNA]</scope>
    <source>
        <strain evidence="5 6">PL12</strain>
    </source>
</reference>
<dbReference type="SUPFAM" id="SSF56770">
    <property type="entry name" value="HydA/Nqo6-like"/>
    <property type="match status" value="1"/>
</dbReference>
<sequence length="258" mass="28515">MNPEKKIKLAVWKLTSCDGCQLQLINAEDRFLSIAGVVEFARFPEGFRNVARGRYDISLVEGSVTTPRDARLVQQIRRQSRVVVAMGACATSGGIQALRNFSDAGKWMRMIYPSPGTIDILKKSTALSDHIHVDHELRGCPINPDQLIELIAACRQGRKPNLPTHSLCQECKRMGYICVTVASGVPCMGPVTQAGCGAICPAVGRGCYGCFGPCDTANTRALHEVWQRQLEVPVDDIRRAFRGITAWATPFRRESERR</sequence>
<keyword evidence="6" id="KW-1185">Reference proteome</keyword>